<dbReference type="InterPro" id="IPR025662">
    <property type="entry name" value="Sigma_54_int_dom_ATP-bd_1"/>
</dbReference>
<dbReference type="InterPro" id="IPR002197">
    <property type="entry name" value="HTH_Fis"/>
</dbReference>
<sequence length="370" mass="41185">MRRGASNYITKPFNPDELILAVEDAMQRRLKDEELSLLRNAVRPSCMRKSGQGNVVLECNYPSRAMRSTFAQARSVARSESVVLMLGESGSGKDFIARYIHDHSNRSEGPFFTINCAAIAAELAESELFGHEPGAFTGAQGRKRGLLELAQDGTLVLNEIGELPPRLQAKLLTFLDTRSFTRVGGERQISVNARILAATNRPLEKDVKAGRFRTDLYYRLNVFAITVPPLRQRVEDIPVLSEQILSQLSMEMGLPTAPSIDPAAMQALVTHNWSGNVRELRNVIERTLILSGTGPMRLASLMLGENYEDWLFPVSFPTDRSIHEVADDVKRSLIKEALRRSGGSKKEAARLLRVSRFALAHQIKALAMQE</sequence>
<dbReference type="PROSITE" id="PS50045">
    <property type="entry name" value="SIGMA54_INTERACT_4"/>
    <property type="match status" value="1"/>
</dbReference>
<dbReference type="SUPFAM" id="SSF46689">
    <property type="entry name" value="Homeodomain-like"/>
    <property type="match status" value="1"/>
</dbReference>
<dbReference type="InterPro" id="IPR001789">
    <property type="entry name" value="Sig_transdc_resp-reg_receiver"/>
</dbReference>
<evidence type="ECO:0000256" key="4">
    <source>
        <dbReference type="ARBA" id="ARBA00023125"/>
    </source>
</evidence>
<dbReference type="Gene3D" id="1.10.10.60">
    <property type="entry name" value="Homeodomain-like"/>
    <property type="match status" value="1"/>
</dbReference>
<dbReference type="Pfam" id="PF25601">
    <property type="entry name" value="AAA_lid_14"/>
    <property type="match status" value="1"/>
</dbReference>
<dbReference type="PROSITE" id="PS50110">
    <property type="entry name" value="RESPONSE_REGULATORY"/>
    <property type="match status" value="1"/>
</dbReference>
<dbReference type="InterPro" id="IPR009057">
    <property type="entry name" value="Homeodomain-like_sf"/>
</dbReference>
<evidence type="ECO:0000259" key="8">
    <source>
        <dbReference type="PROSITE" id="PS50110"/>
    </source>
</evidence>
<dbReference type="Pfam" id="PF02954">
    <property type="entry name" value="HTH_8"/>
    <property type="match status" value="1"/>
</dbReference>
<proteinExistence type="predicted"/>
<dbReference type="InterPro" id="IPR027417">
    <property type="entry name" value="P-loop_NTPase"/>
</dbReference>
<dbReference type="AlphaFoldDB" id="A0A9D6V1E6"/>
<evidence type="ECO:0000259" key="7">
    <source>
        <dbReference type="PROSITE" id="PS50045"/>
    </source>
</evidence>
<name>A0A9D6V1E6_9BACT</name>
<dbReference type="FunFam" id="3.40.50.300:FF:000006">
    <property type="entry name" value="DNA-binding transcriptional regulator NtrC"/>
    <property type="match status" value="1"/>
</dbReference>
<dbReference type="GO" id="GO:0000160">
    <property type="term" value="P:phosphorelay signal transduction system"/>
    <property type="evidence" value="ECO:0007669"/>
    <property type="project" value="InterPro"/>
</dbReference>
<evidence type="ECO:0000256" key="2">
    <source>
        <dbReference type="ARBA" id="ARBA00022840"/>
    </source>
</evidence>
<dbReference type="PANTHER" id="PTHR32071">
    <property type="entry name" value="TRANSCRIPTIONAL REGULATORY PROTEIN"/>
    <property type="match status" value="1"/>
</dbReference>
<evidence type="ECO:0000256" key="1">
    <source>
        <dbReference type="ARBA" id="ARBA00022741"/>
    </source>
</evidence>
<comment type="caution">
    <text evidence="9">The sequence shown here is derived from an EMBL/GenBank/DDBJ whole genome shotgun (WGS) entry which is preliminary data.</text>
</comment>
<keyword evidence="2" id="KW-0067">ATP-binding</keyword>
<dbReference type="PANTHER" id="PTHR32071:SF117">
    <property type="entry name" value="PTS-DEPENDENT DIHYDROXYACETONE KINASE OPERON REGULATORY PROTEIN-RELATED"/>
    <property type="match status" value="1"/>
</dbReference>
<keyword evidence="5" id="KW-0804">Transcription</keyword>
<keyword evidence="4" id="KW-0238">DNA-binding</keyword>
<feature type="domain" description="Sigma-54 factor interaction" evidence="7">
    <location>
        <begin position="63"/>
        <end position="289"/>
    </location>
</feature>
<protein>
    <submittedName>
        <fullName evidence="9">Sigma-54-dependent Fis family transcriptional regulator</fullName>
    </submittedName>
</protein>
<dbReference type="PRINTS" id="PR01590">
    <property type="entry name" value="HTHFIS"/>
</dbReference>
<dbReference type="InterPro" id="IPR003593">
    <property type="entry name" value="AAA+_ATPase"/>
</dbReference>
<dbReference type="InterPro" id="IPR011006">
    <property type="entry name" value="CheY-like_superfamily"/>
</dbReference>
<dbReference type="Pfam" id="PF00158">
    <property type="entry name" value="Sigma54_activat"/>
    <property type="match status" value="1"/>
</dbReference>
<comment type="caution">
    <text evidence="6">Lacks conserved residue(s) required for the propagation of feature annotation.</text>
</comment>
<feature type="domain" description="Response regulatory" evidence="8">
    <location>
        <begin position="1"/>
        <end position="26"/>
    </location>
</feature>
<dbReference type="Gene3D" id="1.10.8.60">
    <property type="match status" value="1"/>
</dbReference>
<accession>A0A9D6V1E6</accession>
<dbReference type="EMBL" id="JACRDE010000260">
    <property type="protein sequence ID" value="MBI5249739.1"/>
    <property type="molecule type" value="Genomic_DNA"/>
</dbReference>
<dbReference type="CDD" id="cd00009">
    <property type="entry name" value="AAA"/>
    <property type="match status" value="1"/>
</dbReference>
<keyword evidence="1" id="KW-0547">Nucleotide-binding</keyword>
<evidence type="ECO:0000256" key="5">
    <source>
        <dbReference type="ARBA" id="ARBA00023163"/>
    </source>
</evidence>
<dbReference type="Gene3D" id="3.40.50.300">
    <property type="entry name" value="P-loop containing nucleotide triphosphate hydrolases"/>
    <property type="match status" value="1"/>
</dbReference>
<dbReference type="GO" id="GO:0005524">
    <property type="term" value="F:ATP binding"/>
    <property type="evidence" value="ECO:0007669"/>
    <property type="project" value="UniProtKB-KW"/>
</dbReference>
<dbReference type="InterPro" id="IPR002078">
    <property type="entry name" value="Sigma_54_int"/>
</dbReference>
<dbReference type="GO" id="GO:0006355">
    <property type="term" value="P:regulation of DNA-templated transcription"/>
    <property type="evidence" value="ECO:0007669"/>
    <property type="project" value="InterPro"/>
</dbReference>
<evidence type="ECO:0000313" key="10">
    <source>
        <dbReference type="Proteomes" id="UP000807825"/>
    </source>
</evidence>
<dbReference type="GO" id="GO:0043565">
    <property type="term" value="F:sequence-specific DNA binding"/>
    <property type="evidence" value="ECO:0007669"/>
    <property type="project" value="InterPro"/>
</dbReference>
<evidence type="ECO:0000256" key="6">
    <source>
        <dbReference type="PROSITE-ProRule" id="PRU00169"/>
    </source>
</evidence>
<dbReference type="InterPro" id="IPR058031">
    <property type="entry name" value="AAA_lid_NorR"/>
</dbReference>
<dbReference type="SUPFAM" id="SSF52172">
    <property type="entry name" value="CheY-like"/>
    <property type="match status" value="1"/>
</dbReference>
<organism evidence="9 10">
    <name type="scientific">Desulfomonile tiedjei</name>
    <dbReference type="NCBI Taxonomy" id="2358"/>
    <lineage>
        <taxon>Bacteria</taxon>
        <taxon>Pseudomonadati</taxon>
        <taxon>Thermodesulfobacteriota</taxon>
        <taxon>Desulfomonilia</taxon>
        <taxon>Desulfomonilales</taxon>
        <taxon>Desulfomonilaceae</taxon>
        <taxon>Desulfomonile</taxon>
    </lineage>
</organism>
<dbReference type="SUPFAM" id="SSF52540">
    <property type="entry name" value="P-loop containing nucleoside triphosphate hydrolases"/>
    <property type="match status" value="1"/>
</dbReference>
<evidence type="ECO:0000256" key="3">
    <source>
        <dbReference type="ARBA" id="ARBA00023015"/>
    </source>
</evidence>
<gene>
    <name evidence="9" type="ORF">HY912_09605</name>
</gene>
<keyword evidence="3" id="KW-0805">Transcription regulation</keyword>
<dbReference type="PROSITE" id="PS00675">
    <property type="entry name" value="SIGMA54_INTERACT_1"/>
    <property type="match status" value="1"/>
</dbReference>
<evidence type="ECO:0000313" key="9">
    <source>
        <dbReference type="EMBL" id="MBI5249739.1"/>
    </source>
</evidence>
<reference evidence="9" key="1">
    <citation type="submission" date="2020-07" db="EMBL/GenBank/DDBJ databases">
        <title>Huge and variable diversity of episymbiotic CPR bacteria and DPANN archaea in groundwater ecosystems.</title>
        <authorList>
            <person name="He C.Y."/>
            <person name="Keren R."/>
            <person name="Whittaker M."/>
            <person name="Farag I.F."/>
            <person name="Doudna J."/>
            <person name="Cate J.H.D."/>
            <person name="Banfield J.F."/>
        </authorList>
    </citation>
    <scope>NUCLEOTIDE SEQUENCE</scope>
    <source>
        <strain evidence="9">NC_groundwater_1664_Pr3_B-0.1um_52_9</strain>
    </source>
</reference>
<dbReference type="SMART" id="SM00382">
    <property type="entry name" value="AAA"/>
    <property type="match status" value="1"/>
</dbReference>
<dbReference type="Proteomes" id="UP000807825">
    <property type="component" value="Unassembled WGS sequence"/>
</dbReference>